<keyword evidence="1" id="KW-1133">Transmembrane helix</keyword>
<sequence>MFPLFLITAAKYSKLKLLSKSSFTPGMIYIYIQGFFEVYCIYASTIDAFR</sequence>
<protein>
    <submittedName>
        <fullName evidence="2">Uncharacterized protein</fullName>
    </submittedName>
</protein>
<gene>
    <name evidence="2" type="ORF">UV61_C0014G0019</name>
</gene>
<dbReference type="Proteomes" id="UP000034050">
    <property type="component" value="Unassembled WGS sequence"/>
</dbReference>
<proteinExistence type="predicted"/>
<accession>A0A0G1CK95</accession>
<evidence type="ECO:0000256" key="1">
    <source>
        <dbReference type="SAM" id="Phobius"/>
    </source>
</evidence>
<comment type="caution">
    <text evidence="2">The sequence shown here is derived from an EMBL/GenBank/DDBJ whole genome shotgun (WGS) entry which is preliminary data.</text>
</comment>
<keyword evidence="1" id="KW-0472">Membrane</keyword>
<evidence type="ECO:0000313" key="3">
    <source>
        <dbReference type="Proteomes" id="UP000034050"/>
    </source>
</evidence>
<dbReference type="AlphaFoldDB" id="A0A0G1CK95"/>
<feature type="transmembrane region" description="Helical" evidence="1">
    <location>
        <begin position="28"/>
        <end position="49"/>
    </location>
</feature>
<dbReference type="EMBL" id="LCFD01000014">
    <property type="protein sequence ID" value="KKS85919.1"/>
    <property type="molecule type" value="Genomic_DNA"/>
</dbReference>
<evidence type="ECO:0000313" key="2">
    <source>
        <dbReference type="EMBL" id="KKS85919.1"/>
    </source>
</evidence>
<organism evidence="2 3">
    <name type="scientific">Candidatus Gottesmanbacteria bacterium GW2011_GWB1_43_11</name>
    <dbReference type="NCBI Taxonomy" id="1618446"/>
    <lineage>
        <taxon>Bacteria</taxon>
        <taxon>Candidatus Gottesmaniibacteriota</taxon>
    </lineage>
</organism>
<keyword evidence="1" id="KW-0812">Transmembrane</keyword>
<reference evidence="2 3" key="1">
    <citation type="journal article" date="2015" name="Nature">
        <title>rRNA introns, odd ribosomes, and small enigmatic genomes across a large radiation of phyla.</title>
        <authorList>
            <person name="Brown C.T."/>
            <person name="Hug L.A."/>
            <person name="Thomas B.C."/>
            <person name="Sharon I."/>
            <person name="Castelle C.J."/>
            <person name="Singh A."/>
            <person name="Wilkins M.J."/>
            <person name="Williams K.H."/>
            <person name="Banfield J.F."/>
        </authorList>
    </citation>
    <scope>NUCLEOTIDE SEQUENCE [LARGE SCALE GENOMIC DNA]</scope>
</reference>
<name>A0A0G1CK95_9BACT</name>